<organism evidence="1">
    <name type="scientific">Manihot esculenta</name>
    <name type="common">Cassava</name>
    <name type="synonym">Jatropha manihot</name>
    <dbReference type="NCBI Taxonomy" id="3983"/>
    <lineage>
        <taxon>Eukaryota</taxon>
        <taxon>Viridiplantae</taxon>
        <taxon>Streptophyta</taxon>
        <taxon>Embryophyta</taxon>
        <taxon>Tracheophyta</taxon>
        <taxon>Spermatophyta</taxon>
        <taxon>Magnoliopsida</taxon>
        <taxon>eudicotyledons</taxon>
        <taxon>Gunneridae</taxon>
        <taxon>Pentapetalae</taxon>
        <taxon>rosids</taxon>
        <taxon>fabids</taxon>
        <taxon>Malpighiales</taxon>
        <taxon>Euphorbiaceae</taxon>
        <taxon>Crotonoideae</taxon>
        <taxon>Manihoteae</taxon>
        <taxon>Manihot</taxon>
    </lineage>
</organism>
<reference evidence="1" key="1">
    <citation type="submission" date="2016-02" db="EMBL/GenBank/DDBJ databases">
        <title>WGS assembly of Manihot esculenta.</title>
        <authorList>
            <person name="Bredeson J.V."/>
            <person name="Prochnik S.E."/>
            <person name="Lyons J.B."/>
            <person name="Schmutz J."/>
            <person name="Grimwood J."/>
            <person name="Vrebalov J."/>
            <person name="Bart R.S."/>
            <person name="Amuge T."/>
            <person name="Ferguson M.E."/>
            <person name="Green R."/>
            <person name="Putnam N."/>
            <person name="Stites J."/>
            <person name="Rounsley S."/>
            <person name="Rokhsar D.S."/>
        </authorList>
    </citation>
    <scope>NUCLEOTIDE SEQUENCE [LARGE SCALE GENOMIC DNA]</scope>
    <source>
        <tissue evidence="1">Leaf</tissue>
    </source>
</reference>
<sequence length="43" mass="4871">MLHSLNPFLTSSRPLSLYINWKLAHSQAPLLQALLSFFQVSSL</sequence>
<dbReference type="EMBL" id="CM004403">
    <property type="protein sequence ID" value="OAY25817.1"/>
    <property type="molecule type" value="Genomic_DNA"/>
</dbReference>
<evidence type="ECO:0000313" key="1">
    <source>
        <dbReference type="EMBL" id="OAY25817.1"/>
    </source>
</evidence>
<dbReference type="AlphaFoldDB" id="A0A2C9U879"/>
<name>A0A2C9U879_MANES</name>
<protein>
    <submittedName>
        <fullName evidence="1">Uncharacterized protein</fullName>
    </submittedName>
</protein>
<gene>
    <name evidence="1" type="ORF">MANES_17G121900</name>
</gene>
<accession>A0A2C9U879</accession>
<proteinExistence type="predicted"/>